<feature type="signal peptide" evidence="5">
    <location>
        <begin position="1"/>
        <end position="27"/>
    </location>
</feature>
<proteinExistence type="predicted"/>
<dbReference type="PANTHER" id="PTHR30329">
    <property type="entry name" value="STATOR ELEMENT OF FLAGELLAR MOTOR COMPLEX"/>
    <property type="match status" value="1"/>
</dbReference>
<evidence type="ECO:0000313" key="8">
    <source>
        <dbReference type="Proteomes" id="UP000225379"/>
    </source>
</evidence>
<dbReference type="SUPFAM" id="SSF103088">
    <property type="entry name" value="OmpA-like"/>
    <property type="match status" value="1"/>
</dbReference>
<dbReference type="InterPro" id="IPR006664">
    <property type="entry name" value="OMP_bac"/>
</dbReference>
<dbReference type="Gene3D" id="3.30.1330.60">
    <property type="entry name" value="OmpA-like domain"/>
    <property type="match status" value="1"/>
</dbReference>
<dbReference type="PROSITE" id="PS51123">
    <property type="entry name" value="OMPA_2"/>
    <property type="match status" value="1"/>
</dbReference>
<comment type="subcellular location">
    <subcellularLocation>
        <location evidence="1">Cell outer membrane</location>
    </subcellularLocation>
</comment>
<dbReference type="InterPro" id="IPR050330">
    <property type="entry name" value="Bact_OuterMem_StrucFunc"/>
</dbReference>
<keyword evidence="8" id="KW-1185">Reference proteome</keyword>
<accession>A0A2B8BE26</accession>
<dbReference type="RefSeq" id="WP_098737136.1">
    <property type="nucleotide sequence ID" value="NZ_PDKW01000041.1"/>
</dbReference>
<feature type="chain" id="PRO_5013265047" description="OmpA-like domain-containing protein" evidence="5">
    <location>
        <begin position="28"/>
        <end position="203"/>
    </location>
</feature>
<evidence type="ECO:0000313" key="7">
    <source>
        <dbReference type="EMBL" id="PGH56171.1"/>
    </source>
</evidence>
<evidence type="ECO:0000256" key="3">
    <source>
        <dbReference type="ARBA" id="ARBA00023237"/>
    </source>
</evidence>
<sequence>MKTIVRAGLAAIPAAIVAFGLSAAANAQDASLVGKGTQWCNPVIGWTGQVSEGVAARTADGGYVIHQGSYPCPPAAAAPAPAAVAAVQSEYLVFFDWDKSNITPAADRVIGDAVSAILKNGGAKIHVVGHTDTSGTPAYNQKLSLRRADAVKKALVAKGVQAANITTEGKGESQLLVQTGPNVREPSNRRAQILPRLLNAPSS</sequence>
<dbReference type="Proteomes" id="UP000225379">
    <property type="component" value="Unassembled WGS sequence"/>
</dbReference>
<dbReference type="CDD" id="cd07185">
    <property type="entry name" value="OmpA_C-like"/>
    <property type="match status" value="1"/>
</dbReference>
<dbReference type="GO" id="GO:0009279">
    <property type="term" value="C:cell outer membrane"/>
    <property type="evidence" value="ECO:0007669"/>
    <property type="project" value="UniProtKB-SubCell"/>
</dbReference>
<name>A0A2B8BE26_9PROT</name>
<evidence type="ECO:0000256" key="1">
    <source>
        <dbReference type="ARBA" id="ARBA00004442"/>
    </source>
</evidence>
<dbReference type="PANTHER" id="PTHR30329:SF21">
    <property type="entry name" value="LIPOPROTEIN YIAD-RELATED"/>
    <property type="match status" value="1"/>
</dbReference>
<dbReference type="Pfam" id="PF00691">
    <property type="entry name" value="OmpA"/>
    <property type="match status" value="1"/>
</dbReference>
<keyword evidence="3" id="KW-0998">Cell outer membrane</keyword>
<gene>
    <name evidence="7" type="ORF">CRT60_14500</name>
</gene>
<feature type="domain" description="OmpA-like" evidence="6">
    <location>
        <begin position="82"/>
        <end position="199"/>
    </location>
</feature>
<keyword evidence="2 4" id="KW-0472">Membrane</keyword>
<dbReference type="InterPro" id="IPR036737">
    <property type="entry name" value="OmpA-like_sf"/>
</dbReference>
<keyword evidence="5" id="KW-0732">Signal</keyword>
<dbReference type="EMBL" id="PDKW01000041">
    <property type="protein sequence ID" value="PGH56171.1"/>
    <property type="molecule type" value="Genomic_DNA"/>
</dbReference>
<dbReference type="AlphaFoldDB" id="A0A2B8BE26"/>
<evidence type="ECO:0000256" key="4">
    <source>
        <dbReference type="PROSITE-ProRule" id="PRU00473"/>
    </source>
</evidence>
<evidence type="ECO:0000259" key="6">
    <source>
        <dbReference type="PROSITE" id="PS51123"/>
    </source>
</evidence>
<dbReference type="OrthoDB" id="189250at2"/>
<dbReference type="PRINTS" id="PR01021">
    <property type="entry name" value="OMPADOMAIN"/>
</dbReference>
<reference evidence="8" key="1">
    <citation type="submission" date="2017-10" db="EMBL/GenBank/DDBJ databases">
        <authorList>
            <person name="Kravchenko I.K."/>
            <person name="Grouzdev D.S."/>
        </authorList>
    </citation>
    <scope>NUCLEOTIDE SEQUENCE [LARGE SCALE GENOMIC DNA]</scope>
    <source>
        <strain evidence="8">B2</strain>
    </source>
</reference>
<organism evidence="7 8">
    <name type="scientific">Azospirillum palustre</name>
    <dbReference type="NCBI Taxonomy" id="2044885"/>
    <lineage>
        <taxon>Bacteria</taxon>
        <taxon>Pseudomonadati</taxon>
        <taxon>Pseudomonadota</taxon>
        <taxon>Alphaproteobacteria</taxon>
        <taxon>Rhodospirillales</taxon>
        <taxon>Azospirillaceae</taxon>
        <taxon>Azospirillum</taxon>
    </lineage>
</organism>
<comment type="caution">
    <text evidence="7">The sequence shown here is derived from an EMBL/GenBank/DDBJ whole genome shotgun (WGS) entry which is preliminary data.</text>
</comment>
<evidence type="ECO:0000256" key="2">
    <source>
        <dbReference type="ARBA" id="ARBA00023136"/>
    </source>
</evidence>
<evidence type="ECO:0000256" key="5">
    <source>
        <dbReference type="SAM" id="SignalP"/>
    </source>
</evidence>
<dbReference type="InterPro" id="IPR006665">
    <property type="entry name" value="OmpA-like"/>
</dbReference>
<protein>
    <recommendedName>
        <fullName evidence="6">OmpA-like domain-containing protein</fullName>
    </recommendedName>
</protein>